<comment type="caution">
    <text evidence="2">The sequence shown here is derived from an EMBL/GenBank/DDBJ whole genome shotgun (WGS) entry which is preliminary data.</text>
</comment>
<keyword evidence="3" id="KW-1185">Reference proteome</keyword>
<dbReference type="Proteomes" id="UP000789901">
    <property type="component" value="Unassembled WGS sequence"/>
</dbReference>
<dbReference type="EMBL" id="CAJVQB010043689">
    <property type="protein sequence ID" value="CAG8831363.1"/>
    <property type="molecule type" value="Genomic_DNA"/>
</dbReference>
<feature type="region of interest" description="Disordered" evidence="1">
    <location>
        <begin position="151"/>
        <end position="176"/>
    </location>
</feature>
<reference evidence="2 3" key="1">
    <citation type="submission" date="2021-06" db="EMBL/GenBank/DDBJ databases">
        <authorList>
            <person name="Kallberg Y."/>
            <person name="Tangrot J."/>
            <person name="Rosling A."/>
        </authorList>
    </citation>
    <scope>NUCLEOTIDE SEQUENCE [LARGE SCALE GENOMIC DNA]</scope>
    <source>
        <strain evidence="2 3">120-4 pot B 10/14</strain>
    </source>
</reference>
<gene>
    <name evidence="2" type="ORF">GMARGA_LOCUS30641</name>
</gene>
<proteinExistence type="predicted"/>
<evidence type="ECO:0000256" key="1">
    <source>
        <dbReference type="SAM" id="MobiDB-lite"/>
    </source>
</evidence>
<feature type="region of interest" description="Disordered" evidence="1">
    <location>
        <begin position="612"/>
        <end position="645"/>
    </location>
</feature>
<feature type="non-terminal residue" evidence="2">
    <location>
        <position position="1"/>
    </location>
</feature>
<sequence>ILLWARGTGMTATLRSHKYSDFLAPAEIEGVNYYFREVEAHEWKLKHYLNHRLEKEDVFPSWIKVYKDWQESLENIKKNNYKNVPGSICSFCKDLLDVDSFEGSSILNSCREWYIDFYDRNHDLKLSEKAQKQETTISSFQNVSNLLRKTNTLGKRENTSDAEEERSPKFSESNQHSIFYGGLPNYEENIRIDPELVLKETNEVMIPYFERSFNYDSWNCWTLKSGSVVTDLLEKASSVRGHPLRPEVWRIIRCGFKIAKPKWLNNEEYNEIQSFTKRPSITSPPKYIIELLKIKSLESLGFEIKKFKRDKLNTGTHFLDDITSQYSGEGKDHFLEYIKITCSMLDLEDPFTDFFMKILSLFHKYVFIEDSVMQQQDVSEADYGGYLIHPCFKKILVGLEDCLYYHMGEIILSSVKSCRSRRKCINFYEQKSDGVFSVKLKKKSIEVGHLEISGGYGHKDIPRSTWDGCCKLPIGNSYMLEEIGEQFRGGLPETFSKLRVFSLHTYENRIELWQMHNPSRGVLQYERSNKSIVPICYEEHRKHIFDFVVLLWDLKVQYVIFSTDDIFRDNYYLTSLFGTQCGLLETSKIIFQLRDENNDNLFESSKLSGSLPTYQFTPKKDNHKIGIKDTNEDSDPDSSPIRSGK</sequence>
<evidence type="ECO:0000313" key="2">
    <source>
        <dbReference type="EMBL" id="CAG8831363.1"/>
    </source>
</evidence>
<protein>
    <submittedName>
        <fullName evidence="2">13129_t:CDS:1</fullName>
    </submittedName>
</protein>
<organism evidence="2 3">
    <name type="scientific">Gigaspora margarita</name>
    <dbReference type="NCBI Taxonomy" id="4874"/>
    <lineage>
        <taxon>Eukaryota</taxon>
        <taxon>Fungi</taxon>
        <taxon>Fungi incertae sedis</taxon>
        <taxon>Mucoromycota</taxon>
        <taxon>Glomeromycotina</taxon>
        <taxon>Glomeromycetes</taxon>
        <taxon>Diversisporales</taxon>
        <taxon>Gigasporaceae</taxon>
        <taxon>Gigaspora</taxon>
    </lineage>
</organism>
<evidence type="ECO:0000313" key="3">
    <source>
        <dbReference type="Proteomes" id="UP000789901"/>
    </source>
</evidence>
<feature type="compositionally biased region" description="Basic and acidic residues" evidence="1">
    <location>
        <begin position="618"/>
        <end position="631"/>
    </location>
</feature>
<accession>A0ABN7WGR1</accession>
<feature type="compositionally biased region" description="Basic and acidic residues" evidence="1">
    <location>
        <begin position="154"/>
        <end position="169"/>
    </location>
</feature>
<name>A0ABN7WGR1_GIGMA</name>